<keyword evidence="12 18" id="KW-1133">Transmembrane helix</keyword>
<feature type="region of interest" description="Disordered" evidence="17">
    <location>
        <begin position="161"/>
        <end position="182"/>
    </location>
</feature>
<evidence type="ECO:0000256" key="16">
    <source>
        <dbReference type="PROSITE-ProRule" id="PRU00339"/>
    </source>
</evidence>
<sequence>MSSRAIKTNPDVNPSTPWTNLMFNDFWGTPLTHSGSHKSYRPLCVLSFRLNHWLHELEPAGYHLFNVFLHCVATALFTLLARSLLPPKAGLATAIAGCLFAAHPIHTEAVAGIVGRADVGAAVFFILAFLSYRRYTAVRSSLGHLRRQQLIRNQSTNIRSISTNKCSNNNGHGSSSSNSSSPPLRSFLTAAIFTPIKWNCDDVGGDGSTSFRPNTQRRNNAGQNVAFLVIKKWMWLLVTLFFAACSMLTKEHGITVLAVCAIYDVFVQSRLKPKDLFSSVVFQEKYRGLFEGLSTLFMGTLLMVAVRLQLMGSKAPEFAPADNPSADCPSRLTRTLTFLYLPAFNLWLLVQPTVLSFDWSMEAIPLIHSVTDIRNLATAIFYLTLAYLGWNALFRRREYDDNSGDLRSASASPVPGSTSSVLNSNLISSSLLGDSSSSLVRGTNGYVPSVSDAVLGVHCYPSAVGCGNYGSGNGSTSGSLSSSSSLRSERTRWSSNSSVDVDGNSAGRNSGVDLTVISLSMLVFPFIPATNLFFYVGFVVAERVLYIPSMGYCLLVALGFHLIDDCLRQKQLRLRQQQQKERHNWKQLQASKSLRFLFRWGFFILLVVYSARTIQRNRDWNSEETLYRSGISVNPPKAYGNLANILSSTGRKEEAEQAYKKALSYRNNMADVHYNLGILYQEQKRYEEAIQSYRSAVHYRPRMAMAHLNMGLVLALMGMKDEAIDVYRRCSQLDGSGLKDPRTHETTKISALFNLGRLHADDGQYTKAIDVYHEAIQRMPTHYQPQSLFNMLGEAYFKMDRLKEAEHWYREALRAKADHIPAHLTYGKLLTKMNRLNEAEDMFLRAKSLSPNDSTVYQHYGQYLSECERHSEAAEQYVRAASLAPTEYETVFNAANTLRQAGRHSEAEQYYRSAVKIRPLEATSHMNLGAMLHVNGKLTEAEQSYLEALRLKPDDHITRMNLQKLRHLLMKKGIVSSSSHSSPPPVNDAL</sequence>
<feature type="domain" description="DUF1736" evidence="19">
    <location>
        <begin position="313"/>
        <end position="385"/>
    </location>
</feature>
<keyword evidence="13 18" id="KW-0472">Membrane</keyword>
<comment type="subcellular location">
    <subcellularLocation>
        <location evidence="3">Endoplasmic reticulum</location>
    </subcellularLocation>
    <subcellularLocation>
        <location evidence="2">Membrane</location>
        <topology evidence="2">Multi-pass membrane protein</topology>
    </subcellularLocation>
</comment>
<dbReference type="PANTHER" id="PTHR44216:SF3">
    <property type="entry name" value="PROTEIN O-MANNOSYL-TRANSFERASE TMTC2"/>
    <property type="match status" value="1"/>
</dbReference>
<evidence type="ECO:0000313" key="20">
    <source>
        <dbReference type="EMBL" id="CAH0108542.1"/>
    </source>
</evidence>
<dbReference type="InterPro" id="IPR011990">
    <property type="entry name" value="TPR-like_helical_dom_sf"/>
</dbReference>
<comment type="pathway">
    <text evidence="4">Protein modification; protein glycosylation.</text>
</comment>
<evidence type="ECO:0000256" key="9">
    <source>
        <dbReference type="ARBA" id="ARBA00022737"/>
    </source>
</evidence>
<evidence type="ECO:0000256" key="2">
    <source>
        <dbReference type="ARBA" id="ARBA00004141"/>
    </source>
</evidence>
<dbReference type="EC" id="2.4.1.109" evidence="6"/>
<dbReference type="AlphaFoldDB" id="A0A8J2WKX1"/>
<dbReference type="InterPro" id="IPR013618">
    <property type="entry name" value="TMTC_DUF1736"/>
</dbReference>
<evidence type="ECO:0000256" key="3">
    <source>
        <dbReference type="ARBA" id="ARBA00004240"/>
    </source>
</evidence>
<feature type="repeat" description="TPR" evidence="16">
    <location>
        <begin position="820"/>
        <end position="853"/>
    </location>
</feature>
<keyword evidence="7" id="KW-0808">Transferase</keyword>
<dbReference type="SUPFAM" id="SSF48452">
    <property type="entry name" value="TPR-like"/>
    <property type="match status" value="2"/>
</dbReference>
<dbReference type="Pfam" id="PF08409">
    <property type="entry name" value="TMTC_DUF1736"/>
    <property type="match status" value="1"/>
</dbReference>
<organism evidence="20 21">
    <name type="scientific">Daphnia galeata</name>
    <dbReference type="NCBI Taxonomy" id="27404"/>
    <lineage>
        <taxon>Eukaryota</taxon>
        <taxon>Metazoa</taxon>
        <taxon>Ecdysozoa</taxon>
        <taxon>Arthropoda</taxon>
        <taxon>Crustacea</taxon>
        <taxon>Branchiopoda</taxon>
        <taxon>Diplostraca</taxon>
        <taxon>Cladocera</taxon>
        <taxon>Anomopoda</taxon>
        <taxon>Daphniidae</taxon>
        <taxon>Daphnia</taxon>
    </lineage>
</organism>
<dbReference type="Pfam" id="PF13181">
    <property type="entry name" value="TPR_8"/>
    <property type="match status" value="3"/>
</dbReference>
<feature type="transmembrane region" description="Helical" evidence="18">
    <location>
        <begin position="596"/>
        <end position="614"/>
    </location>
</feature>
<evidence type="ECO:0000259" key="19">
    <source>
        <dbReference type="Pfam" id="PF08409"/>
    </source>
</evidence>
<dbReference type="SMART" id="SM00028">
    <property type="entry name" value="TPR"/>
    <property type="match status" value="9"/>
</dbReference>
<feature type="transmembrane region" description="Helical" evidence="18">
    <location>
        <begin position="338"/>
        <end position="356"/>
    </location>
</feature>
<dbReference type="PROSITE" id="PS50005">
    <property type="entry name" value="TPR"/>
    <property type="match status" value="8"/>
</dbReference>
<dbReference type="Pfam" id="PF13424">
    <property type="entry name" value="TPR_12"/>
    <property type="match status" value="1"/>
</dbReference>
<keyword evidence="8 18" id="KW-0812">Transmembrane</keyword>
<accession>A0A8J2WKX1</accession>
<evidence type="ECO:0000256" key="4">
    <source>
        <dbReference type="ARBA" id="ARBA00004922"/>
    </source>
</evidence>
<feature type="repeat" description="TPR" evidence="16">
    <location>
        <begin position="636"/>
        <end position="669"/>
    </location>
</feature>
<feature type="transmembrane region" description="Helical" evidence="18">
    <location>
        <begin position="286"/>
        <end position="306"/>
    </location>
</feature>
<evidence type="ECO:0000313" key="21">
    <source>
        <dbReference type="Proteomes" id="UP000789390"/>
    </source>
</evidence>
<dbReference type="Pfam" id="PF13432">
    <property type="entry name" value="TPR_16"/>
    <property type="match status" value="1"/>
</dbReference>
<dbReference type="Pfam" id="PF00515">
    <property type="entry name" value="TPR_1"/>
    <property type="match status" value="1"/>
</dbReference>
<protein>
    <recommendedName>
        <fullName evidence="6">dolichyl-phosphate-mannose--protein mannosyltransferase</fullName>
        <ecNumber evidence="6">2.4.1.109</ecNumber>
    </recommendedName>
</protein>
<feature type="region of interest" description="Disordered" evidence="17">
    <location>
        <begin position="480"/>
        <end position="500"/>
    </location>
</feature>
<evidence type="ECO:0000256" key="8">
    <source>
        <dbReference type="ARBA" id="ARBA00022692"/>
    </source>
</evidence>
<evidence type="ECO:0000256" key="17">
    <source>
        <dbReference type="SAM" id="MobiDB-lite"/>
    </source>
</evidence>
<keyword evidence="10 16" id="KW-0802">TPR repeat</keyword>
<dbReference type="Gene3D" id="1.25.40.10">
    <property type="entry name" value="Tetratricopeptide repeat domain"/>
    <property type="match status" value="3"/>
</dbReference>
<dbReference type="PANTHER" id="PTHR44216">
    <property type="entry name" value="PROTEIN O-MANNOSYL-TRANSFERASE TMTC2"/>
    <property type="match status" value="1"/>
</dbReference>
<evidence type="ECO:0000256" key="6">
    <source>
        <dbReference type="ARBA" id="ARBA00012839"/>
    </source>
</evidence>
<dbReference type="PROSITE" id="PS50293">
    <property type="entry name" value="TPR_REGION"/>
    <property type="match status" value="2"/>
</dbReference>
<comment type="caution">
    <text evidence="20">The sequence shown here is derived from an EMBL/GenBank/DDBJ whole genome shotgun (WGS) entry which is preliminary data.</text>
</comment>
<dbReference type="GO" id="GO:0005789">
    <property type="term" value="C:endoplasmic reticulum membrane"/>
    <property type="evidence" value="ECO:0007669"/>
    <property type="project" value="TreeGrafter"/>
</dbReference>
<feature type="transmembrane region" description="Helical" evidence="18">
    <location>
        <begin position="544"/>
        <end position="563"/>
    </location>
</feature>
<dbReference type="OrthoDB" id="1658288at2759"/>
<comment type="function">
    <text evidence="1">Transfers mannosyl residues to the hydroxyl group of serine or threonine residues.</text>
</comment>
<dbReference type="InterPro" id="IPR052384">
    <property type="entry name" value="TMTC_O-mannosyltransferase"/>
</dbReference>
<evidence type="ECO:0000256" key="12">
    <source>
        <dbReference type="ARBA" id="ARBA00022989"/>
    </source>
</evidence>
<comment type="catalytic activity">
    <reaction evidence="14">
        <text>a di-trans,poly-cis-dolichyl beta-D-mannosyl phosphate + L-threonyl-[protein] = 3-O-(alpha-D-mannosyl)-L-threonyl-[protein] + a di-trans,poly-cis-dolichyl phosphate + H(+)</text>
        <dbReference type="Rhea" id="RHEA:53396"/>
        <dbReference type="Rhea" id="RHEA-COMP:11060"/>
        <dbReference type="Rhea" id="RHEA-COMP:13547"/>
        <dbReference type="Rhea" id="RHEA-COMP:19498"/>
        <dbReference type="Rhea" id="RHEA-COMP:19501"/>
        <dbReference type="ChEBI" id="CHEBI:15378"/>
        <dbReference type="ChEBI" id="CHEBI:30013"/>
        <dbReference type="ChEBI" id="CHEBI:57683"/>
        <dbReference type="ChEBI" id="CHEBI:58211"/>
        <dbReference type="ChEBI" id="CHEBI:137323"/>
        <dbReference type="EC" id="2.4.1.109"/>
    </reaction>
</comment>
<feature type="repeat" description="TPR" evidence="16">
    <location>
        <begin position="854"/>
        <end position="887"/>
    </location>
</feature>
<feature type="transmembrane region" description="Helical" evidence="18">
    <location>
        <begin position="233"/>
        <end position="266"/>
    </location>
</feature>
<keyword evidence="21" id="KW-1185">Reference proteome</keyword>
<feature type="transmembrane region" description="Helical" evidence="18">
    <location>
        <begin position="376"/>
        <end position="394"/>
    </location>
</feature>
<evidence type="ECO:0000256" key="11">
    <source>
        <dbReference type="ARBA" id="ARBA00022824"/>
    </source>
</evidence>
<dbReference type="GO" id="GO:0004169">
    <property type="term" value="F:dolichyl-phosphate-mannose-protein mannosyltransferase activity"/>
    <property type="evidence" value="ECO:0007669"/>
    <property type="project" value="UniProtKB-EC"/>
</dbReference>
<comment type="similarity">
    <text evidence="5">Belongs to the TMTC family.</text>
</comment>
<evidence type="ECO:0000256" key="13">
    <source>
        <dbReference type="ARBA" id="ARBA00023136"/>
    </source>
</evidence>
<comment type="catalytic activity">
    <reaction evidence="15">
        <text>a di-trans,poly-cis-dolichyl beta-D-mannosyl phosphate + L-seryl-[protein] = 3-O-(alpha-D-mannosyl)-L-seryl-[protein] + a di-trans,poly-cis-dolichyl phosphate + H(+)</text>
        <dbReference type="Rhea" id="RHEA:17377"/>
        <dbReference type="Rhea" id="RHEA-COMP:9863"/>
        <dbReference type="Rhea" id="RHEA-COMP:13546"/>
        <dbReference type="Rhea" id="RHEA-COMP:19498"/>
        <dbReference type="Rhea" id="RHEA-COMP:19501"/>
        <dbReference type="ChEBI" id="CHEBI:15378"/>
        <dbReference type="ChEBI" id="CHEBI:29999"/>
        <dbReference type="ChEBI" id="CHEBI:57683"/>
        <dbReference type="ChEBI" id="CHEBI:58211"/>
        <dbReference type="ChEBI" id="CHEBI:137321"/>
        <dbReference type="EC" id="2.4.1.109"/>
    </reaction>
</comment>
<feature type="transmembrane region" description="Helical" evidence="18">
    <location>
        <begin position="514"/>
        <end position="538"/>
    </location>
</feature>
<feature type="repeat" description="TPR" evidence="16">
    <location>
        <begin position="922"/>
        <end position="955"/>
    </location>
</feature>
<keyword evidence="9" id="KW-0677">Repeat</keyword>
<evidence type="ECO:0000256" key="14">
    <source>
        <dbReference type="ARBA" id="ARBA00045085"/>
    </source>
</evidence>
<feature type="repeat" description="TPR" evidence="16">
    <location>
        <begin position="786"/>
        <end position="819"/>
    </location>
</feature>
<proteinExistence type="inferred from homology"/>
<feature type="transmembrane region" description="Helical" evidence="18">
    <location>
        <begin position="60"/>
        <end position="80"/>
    </location>
</feature>
<keyword evidence="11" id="KW-0256">Endoplasmic reticulum</keyword>
<dbReference type="Proteomes" id="UP000789390">
    <property type="component" value="Unassembled WGS sequence"/>
</dbReference>
<evidence type="ECO:0000256" key="15">
    <source>
        <dbReference type="ARBA" id="ARBA00045102"/>
    </source>
</evidence>
<feature type="repeat" description="TPR" evidence="16">
    <location>
        <begin position="749"/>
        <end position="782"/>
    </location>
</feature>
<reference evidence="20" key="1">
    <citation type="submission" date="2021-11" db="EMBL/GenBank/DDBJ databases">
        <authorList>
            <person name="Schell T."/>
        </authorList>
    </citation>
    <scope>NUCLEOTIDE SEQUENCE</scope>
    <source>
        <strain evidence="20">M5</strain>
    </source>
</reference>
<evidence type="ECO:0000256" key="5">
    <source>
        <dbReference type="ARBA" id="ARBA00007882"/>
    </source>
</evidence>
<evidence type="ECO:0000256" key="7">
    <source>
        <dbReference type="ARBA" id="ARBA00022679"/>
    </source>
</evidence>
<gene>
    <name evidence="20" type="ORF">DGAL_LOCUS11935</name>
</gene>
<evidence type="ECO:0000256" key="1">
    <source>
        <dbReference type="ARBA" id="ARBA00003582"/>
    </source>
</evidence>
<evidence type="ECO:0000256" key="18">
    <source>
        <dbReference type="SAM" id="Phobius"/>
    </source>
</evidence>
<dbReference type="EMBL" id="CAKKLH010000285">
    <property type="protein sequence ID" value="CAH0108542.1"/>
    <property type="molecule type" value="Genomic_DNA"/>
</dbReference>
<dbReference type="UniPathway" id="UPA00378"/>
<feature type="compositionally biased region" description="Low complexity" evidence="17">
    <location>
        <begin position="167"/>
        <end position="181"/>
    </location>
</feature>
<name>A0A8J2WKX1_9CRUS</name>
<feature type="repeat" description="TPR" evidence="16">
    <location>
        <begin position="670"/>
        <end position="703"/>
    </location>
</feature>
<evidence type="ECO:0000256" key="10">
    <source>
        <dbReference type="ARBA" id="ARBA00022803"/>
    </source>
</evidence>
<feature type="repeat" description="TPR" evidence="16">
    <location>
        <begin position="888"/>
        <end position="921"/>
    </location>
</feature>
<dbReference type="InterPro" id="IPR019734">
    <property type="entry name" value="TPR_rpt"/>
</dbReference>
<feature type="transmembrane region" description="Helical" evidence="18">
    <location>
        <begin position="113"/>
        <end position="132"/>
    </location>
</feature>